<protein>
    <submittedName>
        <fullName evidence="3 4">Uncharacterized protein LOC113793383</fullName>
    </submittedName>
</protein>
<dbReference type="Gene3D" id="1.20.58.890">
    <property type="match status" value="1"/>
</dbReference>
<dbReference type="KEGG" id="dpte:113793383"/>
<feature type="compositionally biased region" description="Low complexity" evidence="1">
    <location>
        <begin position="127"/>
        <end position="149"/>
    </location>
</feature>
<gene>
    <name evidence="3 4" type="primary">LOC113793383</name>
</gene>
<dbReference type="Proteomes" id="UP000515146">
    <property type="component" value="Unplaced"/>
</dbReference>
<dbReference type="OrthoDB" id="6284251at2759"/>
<evidence type="ECO:0000313" key="4">
    <source>
        <dbReference type="RefSeq" id="XP_027199210.1"/>
    </source>
</evidence>
<sequence>MEILRNDGSGTPTITSIHSKLPPNNSSATRKSIIKISSEQKDKNPCALNNERTRTIPIFRSISHNVENESSVPRTSRSPSYKTPNFNYQSPFNPRINLRISSPDPTLSRMLSRINSLTQSSNERCHSPMSSGYDSSYSSTTSTNPNHYNHTPEIRLQDIHRSSSANRLYSGKQYPNNFDGETTSSSSSFDINKHKIKTQTTAPTITIKQRQRFSLNDQNVPIMKDDVLKTLDQVEKRIVFLREIAFELSEEKNKLFDALNKIATKSPASNFSSFTEVDLQDIHATTEDLLQRLESVKIIIKPMRSSIQIEAFENAIKYIDTLKKILMQEGRIAAKKKCLTYLSSCTSDDSVDKNHCELFVPIDERFQKIVIDCSLDDQKTIKKELEHFLEKIEKK</sequence>
<feature type="compositionally biased region" description="Polar residues" evidence="1">
    <location>
        <begin position="8"/>
        <end position="30"/>
    </location>
</feature>
<accession>A0A6P6Y1S2</accession>
<dbReference type="RefSeq" id="XP_027199209.1">
    <property type="nucleotide sequence ID" value="XM_027343408.1"/>
</dbReference>
<dbReference type="PANTHER" id="PTHR12334">
    <property type="entry name" value="BAG FAMILY MOLECULAR CHAPERONE REGULATOR 2"/>
    <property type="match status" value="1"/>
</dbReference>
<dbReference type="GO" id="GO:0050821">
    <property type="term" value="P:protein stabilization"/>
    <property type="evidence" value="ECO:0007669"/>
    <property type="project" value="TreeGrafter"/>
</dbReference>
<evidence type="ECO:0000256" key="1">
    <source>
        <dbReference type="SAM" id="MobiDB-lite"/>
    </source>
</evidence>
<reference evidence="3 4" key="1">
    <citation type="submission" date="2025-08" db="UniProtKB">
        <authorList>
            <consortium name="RefSeq"/>
        </authorList>
    </citation>
    <scope>IDENTIFICATION</scope>
    <source>
        <strain evidence="3 4">Airmid</strain>
    </source>
</reference>
<dbReference type="AlphaFoldDB" id="A0A6P6Y1S2"/>
<dbReference type="PANTHER" id="PTHR12334:SF6">
    <property type="entry name" value="BAG FAMILY MOLECULAR CHAPERONE REGULATOR 2"/>
    <property type="match status" value="1"/>
</dbReference>
<dbReference type="OMA" id="KISCICG"/>
<dbReference type="GO" id="GO:0000774">
    <property type="term" value="F:adenyl-nucleotide exchange factor activity"/>
    <property type="evidence" value="ECO:0007669"/>
    <property type="project" value="InterPro"/>
</dbReference>
<organism evidence="2 4">
    <name type="scientific">Dermatophagoides pteronyssinus</name>
    <name type="common">European house dust mite</name>
    <dbReference type="NCBI Taxonomy" id="6956"/>
    <lineage>
        <taxon>Eukaryota</taxon>
        <taxon>Metazoa</taxon>
        <taxon>Ecdysozoa</taxon>
        <taxon>Arthropoda</taxon>
        <taxon>Chelicerata</taxon>
        <taxon>Arachnida</taxon>
        <taxon>Acari</taxon>
        <taxon>Acariformes</taxon>
        <taxon>Sarcoptiformes</taxon>
        <taxon>Astigmata</taxon>
        <taxon>Psoroptidia</taxon>
        <taxon>Analgoidea</taxon>
        <taxon>Pyroglyphidae</taxon>
        <taxon>Dermatophagoidinae</taxon>
        <taxon>Dermatophagoides</taxon>
    </lineage>
</organism>
<dbReference type="InterPro" id="IPR037689">
    <property type="entry name" value="BAG2"/>
</dbReference>
<name>A0A6P6Y1S2_DERPT</name>
<evidence type="ECO:0000313" key="3">
    <source>
        <dbReference type="RefSeq" id="XP_027199209.1"/>
    </source>
</evidence>
<feature type="region of interest" description="Disordered" evidence="1">
    <location>
        <begin position="67"/>
        <end position="89"/>
    </location>
</feature>
<evidence type="ECO:0000313" key="2">
    <source>
        <dbReference type="Proteomes" id="UP000515146"/>
    </source>
</evidence>
<feature type="region of interest" description="Disordered" evidence="1">
    <location>
        <begin position="168"/>
        <end position="191"/>
    </location>
</feature>
<keyword evidence="2" id="KW-1185">Reference proteome</keyword>
<proteinExistence type="predicted"/>
<feature type="region of interest" description="Disordered" evidence="1">
    <location>
        <begin position="1"/>
        <end position="30"/>
    </location>
</feature>
<dbReference type="GO" id="GO:0051087">
    <property type="term" value="F:protein-folding chaperone binding"/>
    <property type="evidence" value="ECO:0007669"/>
    <property type="project" value="InterPro"/>
</dbReference>
<feature type="compositionally biased region" description="Polar residues" evidence="1">
    <location>
        <begin position="168"/>
        <end position="190"/>
    </location>
</feature>
<feature type="region of interest" description="Disordered" evidence="1">
    <location>
        <begin position="118"/>
        <end position="153"/>
    </location>
</feature>
<dbReference type="RefSeq" id="XP_027199210.1">
    <property type="nucleotide sequence ID" value="XM_027343409.1"/>
</dbReference>